<keyword evidence="2" id="KW-0812">Transmembrane</keyword>
<evidence type="ECO:0000256" key="2">
    <source>
        <dbReference type="SAM" id="Phobius"/>
    </source>
</evidence>
<feature type="transmembrane region" description="Helical" evidence="2">
    <location>
        <begin position="27"/>
        <end position="45"/>
    </location>
</feature>
<evidence type="ECO:0000313" key="3">
    <source>
        <dbReference type="EMBL" id="QXJ26598.1"/>
    </source>
</evidence>
<evidence type="ECO:0000313" key="4">
    <source>
        <dbReference type="Proteomes" id="UP001049518"/>
    </source>
</evidence>
<dbReference type="Proteomes" id="UP001049518">
    <property type="component" value="Chromosome"/>
</dbReference>
<dbReference type="EMBL" id="CP059572">
    <property type="protein sequence ID" value="QXJ26598.1"/>
    <property type="molecule type" value="Genomic_DNA"/>
</dbReference>
<evidence type="ECO:0000256" key="1">
    <source>
        <dbReference type="SAM" id="MobiDB-lite"/>
    </source>
</evidence>
<proteinExistence type="predicted"/>
<keyword evidence="2" id="KW-1133">Transmembrane helix</keyword>
<name>A0ABX8R701_9ACTN</name>
<feature type="compositionally biased region" description="Basic and acidic residues" evidence="1">
    <location>
        <begin position="82"/>
        <end position="93"/>
    </location>
</feature>
<sequence length="109" mass="10874">MTGVLVTGLAVVLLVLGWDDARKVAAIVSTLAAVAGVGVAILALLPGGVSRGPRAEVLGTGRASSGRGGHANSGFLGRSRSHRGDVRVRRTGDADASQGGDANTGIRFD</sequence>
<accession>A0ABX8R701</accession>
<feature type="region of interest" description="Disordered" evidence="1">
    <location>
        <begin position="56"/>
        <end position="109"/>
    </location>
</feature>
<organism evidence="3 4">
    <name type="scientific">Actinomadura graeca</name>
    <dbReference type="NCBI Taxonomy" id="2750812"/>
    <lineage>
        <taxon>Bacteria</taxon>
        <taxon>Bacillati</taxon>
        <taxon>Actinomycetota</taxon>
        <taxon>Actinomycetes</taxon>
        <taxon>Streptosporangiales</taxon>
        <taxon>Thermomonosporaceae</taxon>
        <taxon>Actinomadura</taxon>
    </lineage>
</organism>
<protein>
    <submittedName>
        <fullName evidence="3">Uncharacterized protein</fullName>
    </submittedName>
</protein>
<keyword evidence="4" id="KW-1185">Reference proteome</keyword>
<reference evidence="3" key="1">
    <citation type="submission" date="2020-07" db="EMBL/GenBank/DDBJ databases">
        <authorList>
            <person name="Tarantini F.S."/>
            <person name="Hong K.W."/>
            <person name="Chan K.G."/>
        </authorList>
    </citation>
    <scope>NUCLEOTIDE SEQUENCE</scope>
    <source>
        <strain evidence="3">32-07</strain>
    </source>
</reference>
<gene>
    <name evidence="3" type="ORF">AGRA3207_003682</name>
</gene>
<keyword evidence="2" id="KW-0472">Membrane</keyword>